<organism evidence="1 2">
    <name type="scientific">Trichinella nelsoni</name>
    <dbReference type="NCBI Taxonomy" id="6336"/>
    <lineage>
        <taxon>Eukaryota</taxon>
        <taxon>Metazoa</taxon>
        <taxon>Ecdysozoa</taxon>
        <taxon>Nematoda</taxon>
        <taxon>Enoplea</taxon>
        <taxon>Dorylaimia</taxon>
        <taxon>Trichinellida</taxon>
        <taxon>Trichinellidae</taxon>
        <taxon>Trichinella</taxon>
    </lineage>
</organism>
<reference evidence="1 2" key="1">
    <citation type="submission" date="2015-01" db="EMBL/GenBank/DDBJ databases">
        <title>Evolution of Trichinella species and genotypes.</title>
        <authorList>
            <person name="Korhonen P.K."/>
            <person name="Edoardo P."/>
            <person name="Giuseppe L.R."/>
            <person name="Gasser R.B."/>
        </authorList>
    </citation>
    <scope>NUCLEOTIDE SEQUENCE [LARGE SCALE GENOMIC DNA]</scope>
    <source>
        <strain evidence="1">ISS37</strain>
    </source>
</reference>
<name>A0A0V0RLM9_9BILA</name>
<comment type="caution">
    <text evidence="1">The sequence shown here is derived from an EMBL/GenBank/DDBJ whole genome shotgun (WGS) entry which is preliminary data.</text>
</comment>
<protein>
    <submittedName>
        <fullName evidence="1">Uncharacterized protein</fullName>
    </submittedName>
</protein>
<dbReference type="EMBL" id="JYDL01000132">
    <property type="protein sequence ID" value="KRX15382.1"/>
    <property type="molecule type" value="Genomic_DNA"/>
</dbReference>
<sequence length="120" mass="13518">MKIEQLDGIMLMEAHTGPSSNRPQSTTALLRLVKRCFPWRRPRTKLGPPTHGVVCACHRCAGSTQPKGLRGNLRCSGHPAKQSQPWQPQIFELMRIWLFGDQESAPGRSDARIYDQITKP</sequence>
<dbReference type="AlphaFoldDB" id="A0A0V0RLM9"/>
<dbReference type="Proteomes" id="UP000054630">
    <property type="component" value="Unassembled WGS sequence"/>
</dbReference>
<proteinExistence type="predicted"/>
<evidence type="ECO:0000313" key="2">
    <source>
        <dbReference type="Proteomes" id="UP000054630"/>
    </source>
</evidence>
<keyword evidence="2" id="KW-1185">Reference proteome</keyword>
<gene>
    <name evidence="1" type="ORF">T07_5416</name>
</gene>
<accession>A0A0V0RLM9</accession>
<evidence type="ECO:0000313" key="1">
    <source>
        <dbReference type="EMBL" id="KRX15382.1"/>
    </source>
</evidence>